<evidence type="ECO:0000256" key="9">
    <source>
        <dbReference type="ARBA" id="ARBA00023306"/>
    </source>
</evidence>
<organism evidence="15 16">
    <name type="scientific">Babjeviella inositovora NRRL Y-12698</name>
    <dbReference type="NCBI Taxonomy" id="984486"/>
    <lineage>
        <taxon>Eukaryota</taxon>
        <taxon>Fungi</taxon>
        <taxon>Dikarya</taxon>
        <taxon>Ascomycota</taxon>
        <taxon>Saccharomycotina</taxon>
        <taxon>Pichiomycetes</taxon>
        <taxon>Serinales incertae sedis</taxon>
        <taxon>Babjeviella</taxon>
    </lineage>
</organism>
<keyword evidence="6" id="KW-0863">Zinc-finger</keyword>
<keyword evidence="16" id="KW-1185">Reference proteome</keyword>
<evidence type="ECO:0000256" key="5">
    <source>
        <dbReference type="ARBA" id="ARBA00022723"/>
    </source>
</evidence>
<feature type="region of interest" description="Disordered" evidence="12">
    <location>
        <begin position="1"/>
        <end position="64"/>
    </location>
</feature>
<feature type="compositionally biased region" description="Basic and acidic residues" evidence="12">
    <location>
        <begin position="7"/>
        <end position="16"/>
    </location>
</feature>
<accession>A0A1E3QR23</accession>
<feature type="domain" description="N-acetyltransferase ESCO acetyl-transferase" evidence="14">
    <location>
        <begin position="245"/>
        <end position="306"/>
    </location>
</feature>
<evidence type="ECO:0000256" key="12">
    <source>
        <dbReference type="SAM" id="MobiDB-lite"/>
    </source>
</evidence>
<sequence length="323" mass="35883">MRAVKRSRTDASKRDAISTPPPSDISSQSEVPTSEPISDTNSTSNVSHPSPPESLASSPMRLRDSPRLVDTVSKGTSMVQSYLALNVPNLQKTCPDCNMSYRSHLPLDRQVHAKHHDRAVNGRDWQDSWGKEVGSFSIQVAKGASQVVAVLEIDPLKKTEVRVGDELLHLANVELNAPQDSGFWKLQKTPSLSKPLLARGKVYVCVLRAKVIGLVSFETSFPETKSTGRWMILRTGQVIPNQEFPILVGISRIFVMKKYRRNQIAAKMLRLIQAHSIYGIAMIKRQQIAFSQPSSSGGQLAKKFNGVLHKKSGEWLVPVYLEY</sequence>
<dbReference type="InterPro" id="IPR028009">
    <property type="entry name" value="ESCO_Acetyltransf_dom"/>
</dbReference>
<dbReference type="InterPro" id="IPR028005">
    <property type="entry name" value="AcTrfase_ESCO_Znf_dom"/>
</dbReference>
<keyword evidence="5" id="KW-0479">Metal-binding</keyword>
<evidence type="ECO:0000256" key="8">
    <source>
        <dbReference type="ARBA" id="ARBA00023242"/>
    </source>
</evidence>
<keyword evidence="4" id="KW-0808">Transferase</keyword>
<keyword evidence="10" id="KW-0012">Acyltransferase</keyword>
<dbReference type="AlphaFoldDB" id="A0A1E3QR23"/>
<dbReference type="Pfam" id="PF13878">
    <property type="entry name" value="zf-C2H2_3"/>
    <property type="match status" value="1"/>
</dbReference>
<evidence type="ECO:0000256" key="2">
    <source>
        <dbReference type="ARBA" id="ARBA00005816"/>
    </source>
</evidence>
<dbReference type="GO" id="GO:0061733">
    <property type="term" value="F:protein-lysine-acetyltransferase activity"/>
    <property type="evidence" value="ECO:0007669"/>
    <property type="project" value="TreeGrafter"/>
</dbReference>
<evidence type="ECO:0000313" key="15">
    <source>
        <dbReference type="EMBL" id="ODQ79934.1"/>
    </source>
</evidence>
<dbReference type="GO" id="GO:0008270">
    <property type="term" value="F:zinc ion binding"/>
    <property type="evidence" value="ECO:0007669"/>
    <property type="project" value="UniProtKB-KW"/>
</dbReference>
<dbReference type="Pfam" id="PF13880">
    <property type="entry name" value="Acetyltransf_13"/>
    <property type="match status" value="1"/>
</dbReference>
<keyword evidence="8" id="KW-0539">Nucleus</keyword>
<dbReference type="GO" id="GO:0007064">
    <property type="term" value="P:mitotic sister chromatid cohesion"/>
    <property type="evidence" value="ECO:0007669"/>
    <property type="project" value="TreeGrafter"/>
</dbReference>
<keyword evidence="9" id="KW-0131">Cell cycle</keyword>
<name>A0A1E3QR23_9ASCO</name>
<dbReference type="GO" id="GO:0005634">
    <property type="term" value="C:nucleus"/>
    <property type="evidence" value="ECO:0007669"/>
    <property type="project" value="UniProtKB-SubCell"/>
</dbReference>
<dbReference type="PANTHER" id="PTHR45884:SF2">
    <property type="entry name" value="N-ACETYLTRANSFERASE ECO"/>
    <property type="match status" value="1"/>
</dbReference>
<comment type="subcellular location">
    <subcellularLocation>
        <location evidence="1">Nucleus</location>
    </subcellularLocation>
</comment>
<protein>
    <recommendedName>
        <fullName evidence="3">N-acetyltransferase ECO1</fullName>
    </recommendedName>
    <alternativeName>
        <fullName evidence="11">Establishment of cohesion protein 1</fullName>
    </alternativeName>
</protein>
<evidence type="ECO:0000256" key="3">
    <source>
        <dbReference type="ARBA" id="ARBA00022043"/>
    </source>
</evidence>
<evidence type="ECO:0000259" key="14">
    <source>
        <dbReference type="Pfam" id="PF13880"/>
    </source>
</evidence>
<evidence type="ECO:0000259" key="13">
    <source>
        <dbReference type="Pfam" id="PF13878"/>
    </source>
</evidence>
<evidence type="ECO:0000256" key="6">
    <source>
        <dbReference type="ARBA" id="ARBA00022771"/>
    </source>
</evidence>
<evidence type="ECO:0000256" key="4">
    <source>
        <dbReference type="ARBA" id="ARBA00022679"/>
    </source>
</evidence>
<evidence type="ECO:0000256" key="7">
    <source>
        <dbReference type="ARBA" id="ARBA00022833"/>
    </source>
</evidence>
<evidence type="ECO:0000256" key="1">
    <source>
        <dbReference type="ARBA" id="ARBA00004123"/>
    </source>
</evidence>
<dbReference type="RefSeq" id="XP_018985262.1">
    <property type="nucleotide sequence ID" value="XM_019128900.1"/>
</dbReference>
<evidence type="ECO:0000256" key="10">
    <source>
        <dbReference type="ARBA" id="ARBA00023315"/>
    </source>
</evidence>
<proteinExistence type="inferred from homology"/>
<dbReference type="PANTHER" id="PTHR45884">
    <property type="entry name" value="N-ACETYLTRANSFERASE ECO"/>
    <property type="match status" value="1"/>
</dbReference>
<dbReference type="STRING" id="984486.A0A1E3QR23"/>
<keyword evidence="7" id="KW-0862">Zinc</keyword>
<dbReference type="Proteomes" id="UP000094336">
    <property type="component" value="Unassembled WGS sequence"/>
</dbReference>
<dbReference type="GeneID" id="30146753"/>
<evidence type="ECO:0000313" key="16">
    <source>
        <dbReference type="Proteomes" id="UP000094336"/>
    </source>
</evidence>
<feature type="domain" description="N-acetyltransferase ESCO zinc-finger" evidence="13">
    <location>
        <begin position="80"/>
        <end position="118"/>
    </location>
</feature>
<reference evidence="16" key="1">
    <citation type="submission" date="2016-05" db="EMBL/GenBank/DDBJ databases">
        <title>Comparative genomics of biotechnologically important yeasts.</title>
        <authorList>
            <consortium name="DOE Joint Genome Institute"/>
            <person name="Riley R."/>
            <person name="Haridas S."/>
            <person name="Wolfe K.H."/>
            <person name="Lopes M.R."/>
            <person name="Hittinger C.T."/>
            <person name="Goker M."/>
            <person name="Salamov A."/>
            <person name="Wisecaver J."/>
            <person name="Long T.M."/>
            <person name="Aerts A.L."/>
            <person name="Barry K."/>
            <person name="Choi C."/>
            <person name="Clum A."/>
            <person name="Coughlan A.Y."/>
            <person name="Deshpande S."/>
            <person name="Douglass A.P."/>
            <person name="Hanson S.J."/>
            <person name="Klenk H.-P."/>
            <person name="Labutti K."/>
            <person name="Lapidus A."/>
            <person name="Lindquist E."/>
            <person name="Lipzen A."/>
            <person name="Meier-Kolthoff J.P."/>
            <person name="Ohm R.A."/>
            <person name="Otillar R.P."/>
            <person name="Pangilinan J."/>
            <person name="Peng Y."/>
            <person name="Rokas A."/>
            <person name="Rosa C.A."/>
            <person name="Scheuner C."/>
            <person name="Sibirny A.A."/>
            <person name="Slot J.C."/>
            <person name="Stielow J.B."/>
            <person name="Sun H."/>
            <person name="Kurtzman C.P."/>
            <person name="Blackwell M."/>
            <person name="Grigoriev I.V."/>
            <person name="Jeffries T.W."/>
        </authorList>
    </citation>
    <scope>NUCLEOTIDE SEQUENCE [LARGE SCALE GENOMIC DNA]</scope>
    <source>
        <strain evidence="16">NRRL Y-12698</strain>
    </source>
</reference>
<comment type="similarity">
    <text evidence="2">Belongs to the acetyltransferase family. ECO subfamily.</text>
</comment>
<evidence type="ECO:0000256" key="11">
    <source>
        <dbReference type="ARBA" id="ARBA00032212"/>
    </source>
</evidence>
<dbReference type="OrthoDB" id="428854at2759"/>
<feature type="compositionally biased region" description="Polar residues" evidence="12">
    <location>
        <begin position="24"/>
        <end position="48"/>
    </location>
</feature>
<dbReference type="EMBL" id="KV454431">
    <property type="protein sequence ID" value="ODQ79934.1"/>
    <property type="molecule type" value="Genomic_DNA"/>
</dbReference>
<dbReference type="GO" id="GO:0000785">
    <property type="term" value="C:chromatin"/>
    <property type="evidence" value="ECO:0007669"/>
    <property type="project" value="TreeGrafter"/>
</dbReference>
<gene>
    <name evidence="15" type="ORF">BABINDRAFT_161600</name>
</gene>